<evidence type="ECO:0000313" key="7">
    <source>
        <dbReference type="Proteomes" id="UP001497482"/>
    </source>
</evidence>
<keyword evidence="7" id="KW-1185">Reference proteome</keyword>
<dbReference type="PANTHER" id="PTHR10183:SF434">
    <property type="entry name" value="CALPAIN-3"/>
    <property type="match status" value="1"/>
</dbReference>
<accession>A0AAV2J4K7</accession>
<dbReference type="PANTHER" id="PTHR10183">
    <property type="entry name" value="CALPAIN"/>
    <property type="match status" value="1"/>
</dbReference>
<evidence type="ECO:0000256" key="3">
    <source>
        <dbReference type="PROSITE-ProRule" id="PRU00239"/>
    </source>
</evidence>
<organism evidence="6 7">
    <name type="scientific">Knipowitschia caucasica</name>
    <name type="common">Caucasian dwarf goby</name>
    <name type="synonym">Pomatoschistus caucasicus</name>
    <dbReference type="NCBI Taxonomy" id="637954"/>
    <lineage>
        <taxon>Eukaryota</taxon>
        <taxon>Metazoa</taxon>
        <taxon>Chordata</taxon>
        <taxon>Craniata</taxon>
        <taxon>Vertebrata</taxon>
        <taxon>Euteleostomi</taxon>
        <taxon>Actinopterygii</taxon>
        <taxon>Neopterygii</taxon>
        <taxon>Teleostei</taxon>
        <taxon>Neoteleostei</taxon>
        <taxon>Acanthomorphata</taxon>
        <taxon>Gobiaria</taxon>
        <taxon>Gobiiformes</taxon>
        <taxon>Gobioidei</taxon>
        <taxon>Gobiidae</taxon>
        <taxon>Gobiinae</taxon>
        <taxon>Knipowitschia</taxon>
    </lineage>
</organism>
<dbReference type="EMBL" id="OZ035832">
    <property type="protein sequence ID" value="CAL1572255.1"/>
    <property type="molecule type" value="Genomic_DNA"/>
</dbReference>
<feature type="active site" evidence="2">
    <location>
        <position position="272"/>
    </location>
</feature>
<evidence type="ECO:0000259" key="5">
    <source>
        <dbReference type="PROSITE" id="PS50203"/>
    </source>
</evidence>
<reference evidence="6 7" key="1">
    <citation type="submission" date="2024-04" db="EMBL/GenBank/DDBJ databases">
        <authorList>
            <person name="Waldvogel A.-M."/>
            <person name="Schoenle A."/>
        </authorList>
    </citation>
    <scope>NUCLEOTIDE SEQUENCE [LARGE SCALE GENOMIC DNA]</scope>
</reference>
<dbReference type="Proteomes" id="UP001497482">
    <property type="component" value="Chromosome 10"/>
</dbReference>
<feature type="active site" evidence="2">
    <location>
        <position position="119"/>
    </location>
</feature>
<dbReference type="SUPFAM" id="SSF54001">
    <property type="entry name" value="Cysteine proteinases"/>
    <property type="match status" value="1"/>
</dbReference>
<feature type="compositionally biased region" description="Basic and acidic residues" evidence="4">
    <location>
        <begin position="13"/>
        <end position="25"/>
    </location>
</feature>
<sequence>MSRSALAPGPDKAVMRKSSDSFLPREDDEDSVCSDELLGSQSRKWLTDMLNELPGDFQGADTDTKGRDGLYVDMHFPLGKLEMVSGVKWRRPPELCASPKFIVDGASRLDICQGELNDCWLLSAIASLSLHPDLFQKVVPPGQDFQQHYTGCFIFKFWQYGDWVEVCVDDLLPCEDQKLLYLSSPEKDEFWSSLLEKAYAKLKGGYRALDMGFPHEAMVDMTGGVAEVLTVSGLPTNLSGFLQSLLHRALINCANCQGPLEQKNPMGIMFRHAYSLTAVEKTEDLLRPQTEVLLRLKTCSELRPAQTEALLRPKTEVLLRLKTCSDLRPKPCSDRSPAHTSVMSP</sequence>
<comment type="caution">
    <text evidence="3">Lacks conserved residue(s) required for the propagation of feature annotation.</text>
</comment>
<comment type="similarity">
    <text evidence="1">Belongs to the peptidase C2 family.</text>
</comment>
<gene>
    <name evidence="6" type="ORF">KC01_LOCUS4298</name>
</gene>
<feature type="domain" description="Calpain catalytic" evidence="5">
    <location>
        <begin position="87"/>
        <end position="298"/>
    </location>
</feature>
<dbReference type="GO" id="GO:0005737">
    <property type="term" value="C:cytoplasm"/>
    <property type="evidence" value="ECO:0007669"/>
    <property type="project" value="TreeGrafter"/>
</dbReference>
<dbReference type="InterPro" id="IPR038765">
    <property type="entry name" value="Papain-like_cys_pep_sf"/>
</dbReference>
<dbReference type="SMART" id="SM00230">
    <property type="entry name" value="CysPc"/>
    <property type="match status" value="1"/>
</dbReference>
<dbReference type="InterPro" id="IPR022684">
    <property type="entry name" value="Calpain_cysteine_protease"/>
</dbReference>
<evidence type="ECO:0000256" key="2">
    <source>
        <dbReference type="PIRSR" id="PIRSR622684-1"/>
    </source>
</evidence>
<proteinExistence type="inferred from homology"/>
<protein>
    <recommendedName>
        <fullName evidence="5">Calpain catalytic domain-containing protein</fullName>
    </recommendedName>
</protein>
<dbReference type="CDD" id="cd00044">
    <property type="entry name" value="CysPc"/>
    <property type="match status" value="1"/>
</dbReference>
<dbReference type="InterPro" id="IPR001300">
    <property type="entry name" value="Peptidase_C2_calpain_cat"/>
</dbReference>
<dbReference type="PROSITE" id="PS50203">
    <property type="entry name" value="CALPAIN_CAT"/>
    <property type="match status" value="1"/>
</dbReference>
<evidence type="ECO:0000256" key="1">
    <source>
        <dbReference type="ARBA" id="ARBA00007623"/>
    </source>
</evidence>
<dbReference type="GO" id="GO:0006508">
    <property type="term" value="P:proteolysis"/>
    <property type="evidence" value="ECO:0007669"/>
    <property type="project" value="InterPro"/>
</dbReference>
<dbReference type="PRINTS" id="PR00704">
    <property type="entry name" value="CALPAIN"/>
</dbReference>
<dbReference type="GO" id="GO:0004198">
    <property type="term" value="F:calcium-dependent cysteine-type endopeptidase activity"/>
    <property type="evidence" value="ECO:0007669"/>
    <property type="project" value="InterPro"/>
</dbReference>
<feature type="region of interest" description="Disordered" evidence="4">
    <location>
        <begin position="1"/>
        <end position="29"/>
    </location>
</feature>
<dbReference type="Pfam" id="PF00648">
    <property type="entry name" value="Peptidase_C2"/>
    <property type="match status" value="1"/>
</dbReference>
<evidence type="ECO:0000256" key="4">
    <source>
        <dbReference type="SAM" id="MobiDB-lite"/>
    </source>
</evidence>
<evidence type="ECO:0000313" key="6">
    <source>
        <dbReference type="EMBL" id="CAL1572255.1"/>
    </source>
</evidence>
<dbReference type="AlphaFoldDB" id="A0AAV2J4K7"/>
<name>A0AAV2J4K7_KNICA</name>